<evidence type="ECO:0000313" key="9">
    <source>
        <dbReference type="Proteomes" id="UP000298663"/>
    </source>
</evidence>
<evidence type="ECO:0000256" key="6">
    <source>
        <dbReference type="ARBA" id="ARBA00023002"/>
    </source>
</evidence>
<sequence length="280" mass="31491">MPHLVQGKSAGFIKKWGTETFNHIAKLERETSDSGAFMCSGYEFSDHPPANNFTHSVYRNYKTLTAKEIADLGFSDFKYGTFCTTYFLEPSIYLRKILKEFTEAGGLILQKRLKSVEEIGANFDLIVNCAGLGSRDLFGDKEVIPIRGQLIRIKCPSIKHFYCFGDVYHCFPNNDTVVLGGSAIKGDFDLNIRKDIREKILKQNEKYLPQIKGAEIVKERAGLRKEVRLELERYTLKSGSQISIVHNYGHGGSGITLFYGCANSAADHLVEKELKTNAKL</sequence>
<evidence type="ECO:0000256" key="2">
    <source>
        <dbReference type="ARBA" id="ARBA00004253"/>
    </source>
</evidence>
<evidence type="ECO:0000259" key="7">
    <source>
        <dbReference type="Pfam" id="PF01266"/>
    </source>
</evidence>
<dbReference type="GO" id="GO:0071949">
    <property type="term" value="F:FAD binding"/>
    <property type="evidence" value="ECO:0007669"/>
    <property type="project" value="InterPro"/>
</dbReference>
<dbReference type="SUPFAM" id="SSF54373">
    <property type="entry name" value="FAD-linked reductases, C-terminal domain"/>
    <property type="match status" value="1"/>
</dbReference>
<dbReference type="EMBL" id="AZBU02000003">
    <property type="protein sequence ID" value="TKR88548.1"/>
    <property type="molecule type" value="Genomic_DNA"/>
</dbReference>
<reference evidence="8 9" key="2">
    <citation type="journal article" date="2019" name="G3 (Bethesda)">
        <title>Hybrid Assembly of the Genome of the Entomopathogenic Nematode Steinernema carpocapsae Identifies the X-Chromosome.</title>
        <authorList>
            <person name="Serra L."/>
            <person name="Macchietto M."/>
            <person name="Macias-Munoz A."/>
            <person name="McGill C.J."/>
            <person name="Rodriguez I.M."/>
            <person name="Rodriguez B."/>
            <person name="Murad R."/>
            <person name="Mortazavi A."/>
        </authorList>
    </citation>
    <scope>NUCLEOTIDE SEQUENCE [LARGE SCALE GENOMIC DNA]</scope>
    <source>
        <strain evidence="8 9">ALL</strain>
    </source>
</reference>
<keyword evidence="5" id="KW-0274">FAD</keyword>
<keyword evidence="6" id="KW-0560">Oxidoreductase</keyword>
<dbReference type="OrthoDB" id="2015447at2759"/>
<evidence type="ECO:0000256" key="4">
    <source>
        <dbReference type="ARBA" id="ARBA00022630"/>
    </source>
</evidence>
<dbReference type="GO" id="GO:0005782">
    <property type="term" value="C:peroxisomal matrix"/>
    <property type="evidence" value="ECO:0007669"/>
    <property type="project" value="UniProtKB-SubCell"/>
</dbReference>
<gene>
    <name evidence="8" type="ORF">L596_012773</name>
</gene>
<name>A0A4U5NY83_STECR</name>
<dbReference type="SUPFAM" id="SSF51971">
    <property type="entry name" value="Nucleotide-binding domain"/>
    <property type="match status" value="1"/>
</dbReference>
<evidence type="ECO:0000256" key="3">
    <source>
        <dbReference type="ARBA" id="ARBA00006730"/>
    </source>
</evidence>
<dbReference type="PANTHER" id="PTHR11530:SF11">
    <property type="entry name" value="D-ASPARTATE OXIDASE"/>
    <property type="match status" value="1"/>
</dbReference>
<comment type="similarity">
    <text evidence="3">Belongs to the DAMOX/DASOX family.</text>
</comment>
<evidence type="ECO:0000256" key="1">
    <source>
        <dbReference type="ARBA" id="ARBA00001974"/>
    </source>
</evidence>
<accession>A0A4U5NY83</accession>
<protein>
    <recommendedName>
        <fullName evidence="7">FAD dependent oxidoreductase domain-containing protein</fullName>
    </recommendedName>
</protein>
<dbReference type="STRING" id="34508.A0A4U5NY83"/>
<dbReference type="InterPro" id="IPR006181">
    <property type="entry name" value="D-amino_acid_oxidase_CS"/>
</dbReference>
<reference evidence="8 9" key="1">
    <citation type="journal article" date="2015" name="Genome Biol.">
        <title>Comparative genomics of Steinernema reveals deeply conserved gene regulatory networks.</title>
        <authorList>
            <person name="Dillman A.R."/>
            <person name="Macchietto M."/>
            <person name="Porter C.F."/>
            <person name="Rogers A."/>
            <person name="Williams B."/>
            <person name="Antoshechkin I."/>
            <person name="Lee M.M."/>
            <person name="Goodwin Z."/>
            <person name="Lu X."/>
            <person name="Lewis E.E."/>
            <person name="Goodrich-Blair H."/>
            <person name="Stock S.P."/>
            <person name="Adams B.J."/>
            <person name="Sternberg P.W."/>
            <person name="Mortazavi A."/>
        </authorList>
    </citation>
    <scope>NUCLEOTIDE SEQUENCE [LARGE SCALE GENOMIC DNA]</scope>
    <source>
        <strain evidence="8 9">ALL</strain>
    </source>
</reference>
<comment type="caution">
    <text evidence="8">The sequence shown here is derived from an EMBL/GenBank/DDBJ whole genome shotgun (WGS) entry which is preliminary data.</text>
</comment>
<evidence type="ECO:0000256" key="5">
    <source>
        <dbReference type="ARBA" id="ARBA00022827"/>
    </source>
</evidence>
<dbReference type="GO" id="GO:0019478">
    <property type="term" value="P:D-amino acid catabolic process"/>
    <property type="evidence" value="ECO:0007669"/>
    <property type="project" value="TreeGrafter"/>
</dbReference>
<dbReference type="Gene3D" id="3.40.50.720">
    <property type="entry name" value="NAD(P)-binding Rossmann-like Domain"/>
    <property type="match status" value="1"/>
</dbReference>
<dbReference type="InterPro" id="IPR023209">
    <property type="entry name" value="DAO"/>
</dbReference>
<dbReference type="AlphaFoldDB" id="A0A4U5NY83"/>
<comment type="cofactor">
    <cofactor evidence="1">
        <name>FAD</name>
        <dbReference type="ChEBI" id="CHEBI:57692"/>
    </cofactor>
</comment>
<dbReference type="Pfam" id="PF01266">
    <property type="entry name" value="DAO"/>
    <property type="match status" value="1"/>
</dbReference>
<feature type="domain" description="FAD dependent oxidoreductase" evidence="7">
    <location>
        <begin position="13"/>
        <end position="267"/>
    </location>
</feature>
<evidence type="ECO:0000313" key="8">
    <source>
        <dbReference type="EMBL" id="TKR88548.1"/>
    </source>
</evidence>
<dbReference type="GO" id="GO:0003884">
    <property type="term" value="F:D-amino-acid oxidase activity"/>
    <property type="evidence" value="ECO:0007669"/>
    <property type="project" value="InterPro"/>
</dbReference>
<comment type="subcellular location">
    <subcellularLocation>
        <location evidence="2">Peroxisome matrix</location>
    </subcellularLocation>
</comment>
<dbReference type="Proteomes" id="UP000298663">
    <property type="component" value="Unassembled WGS sequence"/>
</dbReference>
<proteinExistence type="inferred from homology"/>
<keyword evidence="4" id="KW-0285">Flavoprotein</keyword>
<dbReference type="InterPro" id="IPR006076">
    <property type="entry name" value="FAD-dep_OxRdtase"/>
</dbReference>
<organism evidence="8 9">
    <name type="scientific">Steinernema carpocapsae</name>
    <name type="common">Entomopathogenic nematode</name>
    <dbReference type="NCBI Taxonomy" id="34508"/>
    <lineage>
        <taxon>Eukaryota</taxon>
        <taxon>Metazoa</taxon>
        <taxon>Ecdysozoa</taxon>
        <taxon>Nematoda</taxon>
        <taxon>Chromadorea</taxon>
        <taxon>Rhabditida</taxon>
        <taxon>Tylenchina</taxon>
        <taxon>Panagrolaimomorpha</taxon>
        <taxon>Strongyloidoidea</taxon>
        <taxon>Steinernematidae</taxon>
        <taxon>Steinernema</taxon>
    </lineage>
</organism>
<keyword evidence="9" id="KW-1185">Reference proteome</keyword>
<dbReference type="PANTHER" id="PTHR11530">
    <property type="entry name" value="D-AMINO ACID OXIDASE"/>
    <property type="match status" value="1"/>
</dbReference>
<dbReference type="Gene3D" id="3.30.9.10">
    <property type="entry name" value="D-Amino Acid Oxidase, subunit A, domain 2"/>
    <property type="match status" value="1"/>
</dbReference>
<dbReference type="PROSITE" id="PS00677">
    <property type="entry name" value="DAO"/>
    <property type="match status" value="1"/>
</dbReference>